<keyword evidence="1" id="KW-0732">Signal</keyword>
<sequence>MQIVKTWCVSVVFSTAVAGSASAFARPPSEDCLTQAEVKQLDRDFWATFPSPDAFAAYSAPKLTFGTNIAELSESLAHASGGPARARAVATFLGQHPDVFGAFKTMHDSTYVYYPGRDHHPDAARTSSTLPANQCVSEFNYAIDLSRVQCISGQRLRAFSLSFIKDRGRVMLRSGVIGLDECN</sequence>
<dbReference type="Proteomes" id="UP000094776">
    <property type="component" value="Chromosome 1"/>
</dbReference>
<evidence type="ECO:0000256" key="1">
    <source>
        <dbReference type="SAM" id="SignalP"/>
    </source>
</evidence>
<evidence type="ECO:0000313" key="3">
    <source>
        <dbReference type="Proteomes" id="UP000094776"/>
    </source>
</evidence>
<evidence type="ECO:0008006" key="4">
    <source>
        <dbReference type="Google" id="ProtNLM"/>
    </source>
</evidence>
<gene>
    <name evidence="2" type="ORF">WT26_05450</name>
</gene>
<dbReference type="AlphaFoldDB" id="A0A1B4PNM0"/>
<proteinExistence type="predicted"/>
<dbReference type="EMBL" id="CP013443">
    <property type="protein sequence ID" value="AOK15513.1"/>
    <property type="molecule type" value="Genomic_DNA"/>
</dbReference>
<protein>
    <recommendedName>
        <fullName evidence="4">Secreted protein</fullName>
    </recommendedName>
</protein>
<dbReference type="RefSeq" id="WP_069269831.1">
    <property type="nucleotide sequence ID" value="NZ_CP013443.1"/>
</dbReference>
<name>A0A1B4PNM0_BURCE</name>
<feature type="signal peptide" evidence="1">
    <location>
        <begin position="1"/>
        <end position="25"/>
    </location>
</feature>
<organism evidence="2 3">
    <name type="scientific">Burkholderia cepacia</name>
    <name type="common">Pseudomonas cepacia</name>
    <dbReference type="NCBI Taxonomy" id="292"/>
    <lineage>
        <taxon>Bacteria</taxon>
        <taxon>Pseudomonadati</taxon>
        <taxon>Pseudomonadota</taxon>
        <taxon>Betaproteobacteria</taxon>
        <taxon>Burkholderiales</taxon>
        <taxon>Burkholderiaceae</taxon>
        <taxon>Burkholderia</taxon>
        <taxon>Burkholderia cepacia complex</taxon>
    </lineage>
</organism>
<reference evidence="2 3" key="1">
    <citation type="submission" date="2015-12" db="EMBL/GenBank/DDBJ databases">
        <title>Diversity of Burkholderia near neighbor genomes.</title>
        <authorList>
            <person name="Sahl J."/>
            <person name="Wagner D."/>
            <person name="Keim P."/>
        </authorList>
    </citation>
    <scope>NUCLEOTIDE SEQUENCE [LARGE SCALE GENOMIC DNA]</scope>
    <source>
        <strain evidence="2 3">MSMB1184WGS</strain>
    </source>
</reference>
<accession>A0A1B4PNM0</accession>
<evidence type="ECO:0000313" key="2">
    <source>
        <dbReference type="EMBL" id="AOK15513.1"/>
    </source>
</evidence>
<feature type="chain" id="PRO_5008567326" description="Secreted protein" evidence="1">
    <location>
        <begin position="26"/>
        <end position="183"/>
    </location>
</feature>